<organism evidence="1 4">
    <name type="scientific">Pseudoduganella albidiflava</name>
    <dbReference type="NCBI Taxonomy" id="321983"/>
    <lineage>
        <taxon>Bacteria</taxon>
        <taxon>Pseudomonadati</taxon>
        <taxon>Pseudomonadota</taxon>
        <taxon>Betaproteobacteria</taxon>
        <taxon>Burkholderiales</taxon>
        <taxon>Oxalobacteraceae</taxon>
        <taxon>Telluria group</taxon>
        <taxon>Pseudoduganella</taxon>
    </lineage>
</organism>
<dbReference type="OrthoDB" id="8706638at2"/>
<accession>A0A411WSK4</accession>
<reference evidence="1" key="3">
    <citation type="submission" date="2022-12" db="EMBL/GenBank/DDBJ databases">
        <authorList>
            <person name="Sun Q."/>
            <person name="Kim S."/>
        </authorList>
    </citation>
    <scope>NUCLEOTIDE SEQUENCE</scope>
    <source>
        <strain evidence="1">KCTC 12343</strain>
    </source>
</reference>
<dbReference type="Proteomes" id="UP000292307">
    <property type="component" value="Chromosome"/>
</dbReference>
<reference evidence="1" key="1">
    <citation type="journal article" date="2014" name="Int. J. Syst. Evol. Microbiol.">
        <title>Complete genome sequence of Corynebacterium casei LMG S-19264T (=DSM 44701T), isolated from a smear-ripened cheese.</title>
        <authorList>
            <consortium name="US DOE Joint Genome Institute (JGI-PGF)"/>
            <person name="Walter F."/>
            <person name="Albersmeier A."/>
            <person name="Kalinowski J."/>
            <person name="Ruckert C."/>
        </authorList>
    </citation>
    <scope>NUCLEOTIDE SEQUENCE</scope>
    <source>
        <strain evidence="1">KCTC 12343</strain>
    </source>
</reference>
<evidence type="ECO:0000313" key="4">
    <source>
        <dbReference type="Proteomes" id="UP000628442"/>
    </source>
</evidence>
<evidence type="ECO:0000313" key="2">
    <source>
        <dbReference type="EMBL" id="QBH99774.1"/>
    </source>
</evidence>
<name>A0A411WSK4_9BURK</name>
<sequence>MAALTAGPAAIQRLLDTAARHTPAPFGGLLPEGFTLPEPAASRSEGIAVPGPPGIPFFIWMSAKN</sequence>
<gene>
    <name evidence="2" type="ORF">EYF70_02150</name>
    <name evidence="1" type="ORF">GCM10007387_51830</name>
</gene>
<evidence type="ECO:0000313" key="1">
    <source>
        <dbReference type="EMBL" id="GGY62982.1"/>
    </source>
</evidence>
<reference evidence="2 3" key="2">
    <citation type="submission" date="2019-02" db="EMBL/GenBank/DDBJ databases">
        <title>Draft Genome Sequences of Six Type Strains of the Genus Massilia.</title>
        <authorList>
            <person name="Miess H."/>
            <person name="Frediansyhah A."/>
            <person name="Gross H."/>
        </authorList>
    </citation>
    <scope>NUCLEOTIDE SEQUENCE [LARGE SCALE GENOMIC DNA]</scope>
    <source>
        <strain evidence="2 3">DSM 17472</strain>
    </source>
</reference>
<evidence type="ECO:0000313" key="3">
    <source>
        <dbReference type="Proteomes" id="UP000292307"/>
    </source>
</evidence>
<dbReference type="EMBL" id="CP036401">
    <property type="protein sequence ID" value="QBH99774.1"/>
    <property type="molecule type" value="Genomic_DNA"/>
</dbReference>
<proteinExistence type="predicted"/>
<keyword evidence="3" id="KW-1185">Reference proteome</keyword>
<dbReference type="EMBL" id="BMWV01000016">
    <property type="protein sequence ID" value="GGY62982.1"/>
    <property type="molecule type" value="Genomic_DNA"/>
</dbReference>
<dbReference type="RefSeq" id="WP_131143925.1">
    <property type="nucleotide sequence ID" value="NZ_BMWV01000016.1"/>
</dbReference>
<dbReference type="AlphaFoldDB" id="A0A411WSK4"/>
<protein>
    <submittedName>
        <fullName evidence="1">Uncharacterized protein</fullName>
    </submittedName>
</protein>
<dbReference type="Proteomes" id="UP000628442">
    <property type="component" value="Unassembled WGS sequence"/>
</dbReference>